<dbReference type="Proteomes" id="UP000252694">
    <property type="component" value="Unassembled WGS sequence"/>
</dbReference>
<reference evidence="1 2" key="1">
    <citation type="submission" date="2018-07" db="EMBL/GenBank/DDBJ databases">
        <authorList>
            <consortium name="Pathogen Informatics"/>
        </authorList>
    </citation>
    <scope>NUCLEOTIDE SEQUENCE [LARGE SCALE GENOMIC DNA]</scope>
    <source>
        <strain evidence="1 2">4300STDY7045823</strain>
    </source>
</reference>
<name>A0A333VC78_ACIBA</name>
<sequence length="86" mass="10224">MIITINSTKLELLYSQVTINGDFRMNKSIDQTKQHTETTMVRWTKDQLETIRNEAFQQRKAPAVFIREFLLENHPAFKPKKTDERL</sequence>
<evidence type="ECO:0000313" key="1">
    <source>
        <dbReference type="EMBL" id="SST22100.1"/>
    </source>
</evidence>
<organism evidence="1 2">
    <name type="scientific">Acinetobacter baumannii</name>
    <dbReference type="NCBI Taxonomy" id="470"/>
    <lineage>
        <taxon>Bacteria</taxon>
        <taxon>Pseudomonadati</taxon>
        <taxon>Pseudomonadota</taxon>
        <taxon>Gammaproteobacteria</taxon>
        <taxon>Moraxellales</taxon>
        <taxon>Moraxellaceae</taxon>
        <taxon>Acinetobacter</taxon>
        <taxon>Acinetobacter calcoaceticus/baumannii complex</taxon>
    </lineage>
</organism>
<accession>A0A333VC78</accession>
<evidence type="ECO:0000313" key="2">
    <source>
        <dbReference type="Proteomes" id="UP000252694"/>
    </source>
</evidence>
<dbReference type="AlphaFoldDB" id="A0A333VC78"/>
<dbReference type="EMBL" id="UFMQ01000005">
    <property type="protein sequence ID" value="SST22100.1"/>
    <property type="molecule type" value="Genomic_DNA"/>
</dbReference>
<protein>
    <submittedName>
        <fullName evidence="1">Uncharacterized protein</fullName>
    </submittedName>
</protein>
<gene>
    <name evidence="1" type="ORF">SAMEA104305318_01630</name>
</gene>
<proteinExistence type="predicted"/>